<evidence type="ECO:0000313" key="4">
    <source>
        <dbReference type="Proteomes" id="UP001180020"/>
    </source>
</evidence>
<accession>A0AAV9DBI0</accession>
<dbReference type="GO" id="GO:0005737">
    <property type="term" value="C:cytoplasm"/>
    <property type="evidence" value="ECO:0007669"/>
    <property type="project" value="TreeGrafter"/>
</dbReference>
<dbReference type="PANTHER" id="PTHR21497">
    <property type="entry name" value="UBIQUITIN LIGASE E3 ALPHA-RELATED"/>
    <property type="match status" value="1"/>
</dbReference>
<keyword evidence="1" id="KW-0808">Transferase</keyword>
<reference evidence="3" key="2">
    <citation type="submission" date="2023-06" db="EMBL/GenBank/DDBJ databases">
        <authorList>
            <person name="Ma L."/>
            <person name="Liu K.-W."/>
            <person name="Li Z."/>
            <person name="Hsiao Y.-Y."/>
            <person name="Qi Y."/>
            <person name="Fu T."/>
            <person name="Tang G."/>
            <person name="Zhang D."/>
            <person name="Sun W.-H."/>
            <person name="Liu D.-K."/>
            <person name="Li Y."/>
            <person name="Chen G.-Z."/>
            <person name="Liu X.-D."/>
            <person name="Liao X.-Y."/>
            <person name="Jiang Y.-T."/>
            <person name="Yu X."/>
            <person name="Hao Y."/>
            <person name="Huang J."/>
            <person name="Zhao X.-W."/>
            <person name="Ke S."/>
            <person name="Chen Y.-Y."/>
            <person name="Wu W.-L."/>
            <person name="Hsu J.-L."/>
            <person name="Lin Y.-F."/>
            <person name="Huang M.-D."/>
            <person name="Li C.-Y."/>
            <person name="Huang L."/>
            <person name="Wang Z.-W."/>
            <person name="Zhao X."/>
            <person name="Zhong W.-Y."/>
            <person name="Peng D.-H."/>
            <person name="Ahmad S."/>
            <person name="Lan S."/>
            <person name="Zhang J.-S."/>
            <person name="Tsai W.-C."/>
            <person name="Van De Peer Y."/>
            <person name="Liu Z.-J."/>
        </authorList>
    </citation>
    <scope>NUCLEOTIDE SEQUENCE</scope>
    <source>
        <strain evidence="3">CP</strain>
        <tissue evidence="3">Leaves</tissue>
    </source>
</reference>
<comment type="catalytic activity">
    <reaction evidence="1">
        <text>S-ubiquitinyl-[E2 ubiquitin-conjugating enzyme]-L-cysteine + [acceptor protein]-L-lysine = [E2 ubiquitin-conjugating enzyme]-L-cysteine + N(6)-ubiquitinyl-[acceptor protein]-L-lysine.</text>
        <dbReference type="EC" id="2.3.2.27"/>
    </reaction>
</comment>
<dbReference type="GO" id="GO:0016567">
    <property type="term" value="P:protein ubiquitination"/>
    <property type="evidence" value="ECO:0007669"/>
    <property type="project" value="UniProtKB-UniRule"/>
</dbReference>
<keyword evidence="4" id="KW-1185">Reference proteome</keyword>
<feature type="domain" description="E3 ubiquitin-protein ligase UBR-like C-terminal" evidence="2">
    <location>
        <begin position="37"/>
        <end position="182"/>
    </location>
</feature>
<keyword evidence="1" id="KW-0833">Ubl conjugation pathway</keyword>
<comment type="pathway">
    <text evidence="1">Protein modification; protein ubiquitination.</text>
</comment>
<dbReference type="EMBL" id="JAUJYO010000014">
    <property type="protein sequence ID" value="KAK1298209.1"/>
    <property type="molecule type" value="Genomic_DNA"/>
</dbReference>
<sequence length="272" mass="31167">MRKQIMPSDDDYAMDLDTQRGIMPYVVKIKGKGDVVPHLQFYKQAADPILAHDPFSSLMWVLFCLPSPFLSSMGSFMSLVHLFYVVCVAQALILYHGKHHFGASELGLSDCALNDICRTLGESELAKQFFVSNHIVTSCNPKDMIRRVTFPYLRRCALLWKLLTSSISVPFYDNYQVWDKVRPYTNNDALDSTSELSIELGGVQELEHMFQISLDLVLKNELRTTILLLRNLRQATWLSPYLDAFGEEDIEMKRGKPLYLSKERYAALTHMV</sequence>
<keyword evidence="1" id="KW-0862">Zinc</keyword>
<dbReference type="Proteomes" id="UP001180020">
    <property type="component" value="Unassembled WGS sequence"/>
</dbReference>
<reference evidence="3" key="1">
    <citation type="journal article" date="2023" name="Nat. Commun.">
        <title>Diploid and tetraploid genomes of Acorus and the evolution of monocots.</title>
        <authorList>
            <person name="Ma L."/>
            <person name="Liu K.W."/>
            <person name="Li Z."/>
            <person name="Hsiao Y.Y."/>
            <person name="Qi Y."/>
            <person name="Fu T."/>
            <person name="Tang G.D."/>
            <person name="Zhang D."/>
            <person name="Sun W.H."/>
            <person name="Liu D.K."/>
            <person name="Li Y."/>
            <person name="Chen G.Z."/>
            <person name="Liu X.D."/>
            <person name="Liao X.Y."/>
            <person name="Jiang Y.T."/>
            <person name="Yu X."/>
            <person name="Hao Y."/>
            <person name="Huang J."/>
            <person name="Zhao X.W."/>
            <person name="Ke S."/>
            <person name="Chen Y.Y."/>
            <person name="Wu W.L."/>
            <person name="Hsu J.L."/>
            <person name="Lin Y.F."/>
            <person name="Huang M.D."/>
            <person name="Li C.Y."/>
            <person name="Huang L."/>
            <person name="Wang Z.W."/>
            <person name="Zhao X."/>
            <person name="Zhong W.Y."/>
            <person name="Peng D.H."/>
            <person name="Ahmad S."/>
            <person name="Lan S."/>
            <person name="Zhang J.S."/>
            <person name="Tsai W.C."/>
            <person name="Van de Peer Y."/>
            <person name="Liu Z.J."/>
        </authorList>
    </citation>
    <scope>NUCLEOTIDE SEQUENCE</scope>
    <source>
        <strain evidence="3">CP</strain>
    </source>
</reference>
<comment type="similarity">
    <text evidence="1">Belongs to the E3 ubiquitin-protein ligase UBR1-like family.</text>
</comment>
<comment type="caution">
    <text evidence="3">The sequence shown here is derived from an EMBL/GenBank/DDBJ whole genome shotgun (WGS) entry which is preliminary data.</text>
</comment>
<keyword evidence="1" id="KW-0863">Zinc-finger</keyword>
<dbReference type="GO" id="GO:0071596">
    <property type="term" value="P:ubiquitin-dependent protein catabolic process via the N-end rule pathway"/>
    <property type="evidence" value="ECO:0007669"/>
    <property type="project" value="UniProtKB-UniRule"/>
</dbReference>
<dbReference type="AlphaFoldDB" id="A0AAV9DBI0"/>
<organism evidence="3 4">
    <name type="scientific">Acorus calamus</name>
    <name type="common">Sweet flag</name>
    <dbReference type="NCBI Taxonomy" id="4465"/>
    <lineage>
        <taxon>Eukaryota</taxon>
        <taxon>Viridiplantae</taxon>
        <taxon>Streptophyta</taxon>
        <taxon>Embryophyta</taxon>
        <taxon>Tracheophyta</taxon>
        <taxon>Spermatophyta</taxon>
        <taxon>Magnoliopsida</taxon>
        <taxon>Liliopsida</taxon>
        <taxon>Acoraceae</taxon>
        <taxon>Acorus</taxon>
    </lineage>
</organism>
<dbReference type="InterPro" id="IPR039164">
    <property type="entry name" value="UBR1-like"/>
</dbReference>
<name>A0AAV9DBI0_ACOCL</name>
<evidence type="ECO:0000313" key="3">
    <source>
        <dbReference type="EMBL" id="KAK1298209.1"/>
    </source>
</evidence>
<dbReference type="InterPro" id="IPR044046">
    <property type="entry name" value="E3_ligase_UBR-like_C"/>
</dbReference>
<dbReference type="GO" id="GO:0008270">
    <property type="term" value="F:zinc ion binding"/>
    <property type="evidence" value="ECO:0007669"/>
    <property type="project" value="UniProtKB-UniRule"/>
</dbReference>
<evidence type="ECO:0000259" key="2">
    <source>
        <dbReference type="Pfam" id="PF18995"/>
    </source>
</evidence>
<protein>
    <recommendedName>
        <fullName evidence="1">E3 ubiquitin-protein ligase</fullName>
        <ecNumber evidence="1">2.3.2.27</ecNumber>
    </recommendedName>
</protein>
<dbReference type="PANTHER" id="PTHR21497:SF53">
    <property type="entry name" value="E3 UBIQUITIN-PROTEIN LIGASE PRT6"/>
    <property type="match status" value="1"/>
</dbReference>
<keyword evidence="1" id="KW-0479">Metal-binding</keyword>
<comment type="function">
    <text evidence="1">Ubiquitin ligase protein which is a component of the N-end rule pathway. Recognizes and binds to proteins bearing specific N-terminal residues that are destabilizing according to the N-end rule, leading to their ubiquitination and subsequent degradation.</text>
</comment>
<evidence type="ECO:0000256" key="1">
    <source>
        <dbReference type="RuleBase" id="RU366018"/>
    </source>
</evidence>
<dbReference type="EC" id="2.3.2.27" evidence="1"/>
<gene>
    <name evidence="3" type="ORF">QJS10_CPB14g01549</name>
</gene>
<proteinExistence type="inferred from homology"/>
<dbReference type="Pfam" id="PF18995">
    <property type="entry name" value="PRT6_C"/>
    <property type="match status" value="2"/>
</dbReference>
<feature type="domain" description="E3 ubiquitin-protein ligase UBR-like C-terminal" evidence="2">
    <location>
        <begin position="223"/>
        <end position="271"/>
    </location>
</feature>
<dbReference type="GO" id="GO:0061630">
    <property type="term" value="F:ubiquitin protein ligase activity"/>
    <property type="evidence" value="ECO:0007669"/>
    <property type="project" value="UniProtKB-UniRule"/>
</dbReference>
<dbReference type="GO" id="GO:0000151">
    <property type="term" value="C:ubiquitin ligase complex"/>
    <property type="evidence" value="ECO:0007669"/>
    <property type="project" value="TreeGrafter"/>
</dbReference>